<sequence>MKRDFMRVDGQLRELALGSVPEFNSSERCKYPSNDGPPYWGQAASETGEPGYEAVGYTGRITASQQDATASVMFKGDSGG</sequence>
<protein>
    <submittedName>
        <fullName evidence="1">Uncharacterized protein</fullName>
    </submittedName>
</protein>
<proteinExistence type="predicted"/>
<accession>A0ABZ2XSA7</accession>
<evidence type="ECO:0000313" key="2">
    <source>
        <dbReference type="Proteomes" id="UP001623232"/>
    </source>
</evidence>
<organism evidence="1 2">
    <name type="scientific">Aliisedimentitalea scapharcae</name>
    <dbReference type="NCBI Taxonomy" id="1524259"/>
    <lineage>
        <taxon>Bacteria</taxon>
        <taxon>Pseudomonadati</taxon>
        <taxon>Pseudomonadota</taxon>
        <taxon>Alphaproteobacteria</taxon>
        <taxon>Rhodobacterales</taxon>
        <taxon>Roseobacteraceae</taxon>
        <taxon>Aliisedimentitalea</taxon>
    </lineage>
</organism>
<dbReference type="RefSeq" id="WP_406645603.1">
    <property type="nucleotide sequence ID" value="NZ_CP123584.1"/>
</dbReference>
<keyword evidence="2" id="KW-1185">Reference proteome</keyword>
<gene>
    <name evidence="1" type="ORF">QEZ52_16685</name>
</gene>
<name>A0ABZ2XSA7_9RHOB</name>
<dbReference type="Proteomes" id="UP001623232">
    <property type="component" value="Chromosome"/>
</dbReference>
<evidence type="ECO:0000313" key="1">
    <source>
        <dbReference type="EMBL" id="WZK88224.1"/>
    </source>
</evidence>
<reference evidence="1 2" key="1">
    <citation type="submission" date="2023-04" db="EMBL/GenBank/DDBJ databases">
        <title>Complete genome sequence of Alisedimentitalea scapharcae.</title>
        <authorList>
            <person name="Rong J.-C."/>
            <person name="Yi M.-L."/>
            <person name="Zhao Q."/>
        </authorList>
    </citation>
    <scope>NUCLEOTIDE SEQUENCE [LARGE SCALE GENOMIC DNA]</scope>
    <source>
        <strain evidence="1 2">KCTC 42119</strain>
    </source>
</reference>
<dbReference type="EMBL" id="CP123584">
    <property type="protein sequence ID" value="WZK88224.1"/>
    <property type="molecule type" value="Genomic_DNA"/>
</dbReference>